<dbReference type="PROSITE" id="PS00211">
    <property type="entry name" value="ABC_TRANSPORTER_1"/>
    <property type="match status" value="1"/>
</dbReference>
<keyword evidence="2" id="KW-0813">Transport</keyword>
<dbReference type="AlphaFoldDB" id="A0A269Z5H8"/>
<sequence length="323" mass="33191">MTSASTPPPSTTPAIAFTGVGKSFGDKRVLADLTLSVDSGEVFALLGANGAGKTTAITILTTLLRPDSGTVEIGGIDVAADPAEARRRFAVTGQSAAVDPRLTARENLVLLARLSGLARAAAKARTAELAEQLSLTSFLDARVGTLSGGMRRRLDLALSLVVPVDVLILDEPTTGLDTRSRRELWDEVSSLAREGTIVFLTTQYLEEADALADRIGLLSGGCLAGLGTPAELKSLVGEDTVVVADAATGREWETPTDGTVATIAATLNNLGPDFAEATVSLRRPSLDDVFLALTGSDSAAHPGTGGPVSASGTPTPTTTKGQR</sequence>
<protein>
    <submittedName>
        <fullName evidence="8">ABC transporter ATP-binding protein</fullName>
    </submittedName>
</protein>
<accession>A0A269Z5H8</accession>
<evidence type="ECO:0000256" key="4">
    <source>
        <dbReference type="ARBA" id="ARBA00022840"/>
    </source>
</evidence>
<organism evidence="8 9">
    <name type="scientific">Brevibacterium casei</name>
    <dbReference type="NCBI Taxonomy" id="33889"/>
    <lineage>
        <taxon>Bacteria</taxon>
        <taxon>Bacillati</taxon>
        <taxon>Actinomycetota</taxon>
        <taxon>Actinomycetes</taxon>
        <taxon>Micrococcales</taxon>
        <taxon>Brevibacteriaceae</taxon>
        <taxon>Brevibacterium</taxon>
    </lineage>
</organism>
<dbReference type="Proteomes" id="UP000216867">
    <property type="component" value="Unassembled WGS sequence"/>
</dbReference>
<feature type="domain" description="ABC transporter" evidence="7">
    <location>
        <begin position="15"/>
        <end position="245"/>
    </location>
</feature>
<evidence type="ECO:0000256" key="3">
    <source>
        <dbReference type="ARBA" id="ARBA00022741"/>
    </source>
</evidence>
<feature type="compositionally biased region" description="Polar residues" evidence="6">
    <location>
        <begin position="310"/>
        <end position="323"/>
    </location>
</feature>
<dbReference type="InterPro" id="IPR050763">
    <property type="entry name" value="ABC_transporter_ATP-binding"/>
</dbReference>
<reference evidence="8 9" key="1">
    <citation type="submission" date="2017-04" db="EMBL/GenBank/DDBJ databases">
        <title>Kefir bacterial isolates.</title>
        <authorList>
            <person name="Kim Y."/>
            <person name="Blasche S."/>
            <person name="Patil K.R."/>
        </authorList>
    </citation>
    <scope>NUCLEOTIDE SEQUENCE [LARGE SCALE GENOMIC DNA]</scope>
    <source>
        <strain evidence="8 9">OG2</strain>
    </source>
</reference>
<dbReference type="GO" id="GO:0046677">
    <property type="term" value="P:response to antibiotic"/>
    <property type="evidence" value="ECO:0007669"/>
    <property type="project" value="UniProtKB-KW"/>
</dbReference>
<dbReference type="Pfam" id="PF00005">
    <property type="entry name" value="ABC_tran"/>
    <property type="match status" value="1"/>
</dbReference>
<dbReference type="Gene3D" id="3.40.50.300">
    <property type="entry name" value="P-loop containing nucleotide triphosphate hydrolases"/>
    <property type="match status" value="1"/>
</dbReference>
<dbReference type="SUPFAM" id="SSF52540">
    <property type="entry name" value="P-loop containing nucleoside triphosphate hydrolases"/>
    <property type="match status" value="1"/>
</dbReference>
<evidence type="ECO:0000313" key="8">
    <source>
        <dbReference type="EMBL" id="PAK93063.1"/>
    </source>
</evidence>
<evidence type="ECO:0000259" key="7">
    <source>
        <dbReference type="PROSITE" id="PS50893"/>
    </source>
</evidence>
<comment type="subcellular location">
    <subcellularLocation>
        <location evidence="1">Cell membrane</location>
        <topology evidence="1">Peripheral membrane protein</topology>
    </subcellularLocation>
</comment>
<keyword evidence="4 8" id="KW-0067">ATP-binding</keyword>
<dbReference type="GO" id="GO:0005524">
    <property type="term" value="F:ATP binding"/>
    <property type="evidence" value="ECO:0007669"/>
    <property type="project" value="UniProtKB-KW"/>
</dbReference>
<dbReference type="PROSITE" id="PS50893">
    <property type="entry name" value="ABC_TRANSPORTER_2"/>
    <property type="match status" value="1"/>
</dbReference>
<evidence type="ECO:0000313" key="9">
    <source>
        <dbReference type="Proteomes" id="UP000216867"/>
    </source>
</evidence>
<dbReference type="GO" id="GO:0016887">
    <property type="term" value="F:ATP hydrolysis activity"/>
    <property type="evidence" value="ECO:0007669"/>
    <property type="project" value="InterPro"/>
</dbReference>
<comment type="caution">
    <text evidence="8">The sequence shown here is derived from an EMBL/GenBank/DDBJ whole genome shotgun (WGS) entry which is preliminary data.</text>
</comment>
<dbReference type="PANTHER" id="PTHR42711:SF19">
    <property type="entry name" value="DOXORUBICIN RESISTANCE ATP-BINDING PROTEIN DRRA"/>
    <property type="match status" value="1"/>
</dbReference>
<evidence type="ECO:0000256" key="1">
    <source>
        <dbReference type="ARBA" id="ARBA00004202"/>
    </source>
</evidence>
<dbReference type="GO" id="GO:0005886">
    <property type="term" value="C:plasma membrane"/>
    <property type="evidence" value="ECO:0007669"/>
    <property type="project" value="UniProtKB-SubCell"/>
</dbReference>
<gene>
    <name evidence="8" type="ORF">B8X04_16045</name>
</gene>
<dbReference type="InterPro" id="IPR017871">
    <property type="entry name" value="ABC_transporter-like_CS"/>
</dbReference>
<evidence type="ECO:0000256" key="5">
    <source>
        <dbReference type="ARBA" id="ARBA00023251"/>
    </source>
</evidence>
<dbReference type="RefSeq" id="WP_095376792.1">
    <property type="nucleotide sequence ID" value="NZ_NCWY01000020.1"/>
</dbReference>
<feature type="region of interest" description="Disordered" evidence="6">
    <location>
        <begin position="297"/>
        <end position="323"/>
    </location>
</feature>
<evidence type="ECO:0000256" key="6">
    <source>
        <dbReference type="SAM" id="MobiDB-lite"/>
    </source>
</evidence>
<dbReference type="EMBL" id="NCWY01000020">
    <property type="protein sequence ID" value="PAK93063.1"/>
    <property type="molecule type" value="Genomic_DNA"/>
</dbReference>
<dbReference type="PANTHER" id="PTHR42711">
    <property type="entry name" value="ABC TRANSPORTER ATP-BINDING PROTEIN"/>
    <property type="match status" value="1"/>
</dbReference>
<proteinExistence type="predicted"/>
<name>A0A269Z5H8_9MICO</name>
<dbReference type="SMART" id="SM00382">
    <property type="entry name" value="AAA"/>
    <property type="match status" value="1"/>
</dbReference>
<dbReference type="InterPro" id="IPR003439">
    <property type="entry name" value="ABC_transporter-like_ATP-bd"/>
</dbReference>
<keyword evidence="5" id="KW-0046">Antibiotic resistance</keyword>
<keyword evidence="3" id="KW-0547">Nucleotide-binding</keyword>
<evidence type="ECO:0000256" key="2">
    <source>
        <dbReference type="ARBA" id="ARBA00022448"/>
    </source>
</evidence>
<dbReference type="InterPro" id="IPR027417">
    <property type="entry name" value="P-loop_NTPase"/>
</dbReference>
<dbReference type="InterPro" id="IPR003593">
    <property type="entry name" value="AAA+_ATPase"/>
</dbReference>